<gene>
    <name evidence="9" type="ORF">NVS89_04960</name>
</gene>
<dbReference type="InterPro" id="IPR036259">
    <property type="entry name" value="MFS_trans_sf"/>
</dbReference>
<dbReference type="PROSITE" id="PS50850">
    <property type="entry name" value="MFS"/>
    <property type="match status" value="1"/>
</dbReference>
<comment type="caution">
    <text evidence="9">The sequence shown here is derived from an EMBL/GenBank/DDBJ whole genome shotgun (WGS) entry which is preliminary data.</text>
</comment>
<dbReference type="GO" id="GO:0005886">
    <property type="term" value="C:plasma membrane"/>
    <property type="evidence" value="ECO:0007669"/>
    <property type="project" value="UniProtKB-SubCell"/>
</dbReference>
<dbReference type="EMBL" id="JANTHZ010000001">
    <property type="protein sequence ID" value="MCS0494438.1"/>
    <property type="molecule type" value="Genomic_DNA"/>
</dbReference>
<feature type="transmembrane region" description="Helical" evidence="7">
    <location>
        <begin position="128"/>
        <end position="146"/>
    </location>
</feature>
<keyword evidence="6 7" id="KW-0472">Membrane</keyword>
<feature type="domain" description="Major facilitator superfamily (MFS) profile" evidence="8">
    <location>
        <begin position="7"/>
        <end position="455"/>
    </location>
</feature>
<comment type="subcellular location">
    <subcellularLocation>
        <location evidence="1">Cell membrane</location>
        <topology evidence="1">Multi-pass membrane protein</topology>
    </subcellularLocation>
</comment>
<feature type="transmembrane region" description="Helical" evidence="7">
    <location>
        <begin position="45"/>
        <end position="65"/>
    </location>
</feature>
<evidence type="ECO:0000256" key="3">
    <source>
        <dbReference type="ARBA" id="ARBA00022475"/>
    </source>
</evidence>
<keyword evidence="4 7" id="KW-0812">Transmembrane</keyword>
<feature type="transmembrane region" description="Helical" evidence="7">
    <location>
        <begin position="297"/>
        <end position="318"/>
    </location>
</feature>
<protein>
    <submittedName>
        <fullName evidence="9">MFS transporter</fullName>
    </submittedName>
</protein>
<feature type="transmembrane region" description="Helical" evidence="7">
    <location>
        <begin position="325"/>
        <end position="345"/>
    </location>
</feature>
<keyword evidence="2" id="KW-0813">Transport</keyword>
<evidence type="ECO:0000256" key="5">
    <source>
        <dbReference type="ARBA" id="ARBA00022989"/>
    </source>
</evidence>
<evidence type="ECO:0000256" key="2">
    <source>
        <dbReference type="ARBA" id="ARBA00022448"/>
    </source>
</evidence>
<evidence type="ECO:0000256" key="1">
    <source>
        <dbReference type="ARBA" id="ARBA00004651"/>
    </source>
</evidence>
<dbReference type="GO" id="GO:0022857">
    <property type="term" value="F:transmembrane transporter activity"/>
    <property type="evidence" value="ECO:0007669"/>
    <property type="project" value="InterPro"/>
</dbReference>
<accession>A0A9X2T606</accession>
<evidence type="ECO:0000256" key="7">
    <source>
        <dbReference type="SAM" id="Phobius"/>
    </source>
</evidence>
<keyword evidence="3" id="KW-1003">Cell membrane</keyword>
<evidence type="ECO:0000256" key="6">
    <source>
        <dbReference type="ARBA" id="ARBA00023136"/>
    </source>
</evidence>
<feature type="transmembrane region" description="Helical" evidence="7">
    <location>
        <begin position="262"/>
        <end position="285"/>
    </location>
</feature>
<evidence type="ECO:0000256" key="4">
    <source>
        <dbReference type="ARBA" id="ARBA00022692"/>
    </source>
</evidence>
<keyword evidence="5 7" id="KW-1133">Transmembrane helix</keyword>
<keyword evidence="10" id="KW-1185">Reference proteome</keyword>
<dbReference type="AlphaFoldDB" id="A0A9X2T606"/>
<evidence type="ECO:0000313" key="9">
    <source>
        <dbReference type="EMBL" id="MCS0494438.1"/>
    </source>
</evidence>
<evidence type="ECO:0000313" key="10">
    <source>
        <dbReference type="Proteomes" id="UP001151088"/>
    </source>
</evidence>
<feature type="transmembrane region" description="Helical" evidence="7">
    <location>
        <begin position="192"/>
        <end position="211"/>
    </location>
</feature>
<sequence>MPNARALTYLVASALFMENLDGTILVTALPAMARSFGVHPVDLGIGVSAYVLTLAMLIPLSGWLAERFGSRRIFTSAIMIFTAASILCGLSESLLTFTLARVLQGVGGAMMVPIGRLVVLRVTDKRDLIWAITTITWPGLVAPILGPPVGGLITMHFSWHWIFYLNVPLGIVAVMIALRLMPRGETVTPRPFDALGFVLTGVACFCLLYAVELVSNGRPAGMVLGLMVAIGLVTGFHAVAHARRHPFPLLDLSALTIRSYAVALRGGSLVRAAIQAVPFLLPLMFQVGFGLDPLESGMLVLAVFAGNLVMKLVTTAILRRFTFRSILLVNGTLNALAIGACALISAETPLIVTVLLMFVSGVTRSVQFTTLNTLSFVDVRPEQMSGANTLFNVLQQMALGMGVALAVLALRLAGLVDPAAEGVVPVTHFQMAFAMIGVVALIGTLDALRLDPKTGEAVRRRS</sequence>
<feature type="transmembrane region" description="Helical" evidence="7">
    <location>
        <begin position="102"/>
        <end position="119"/>
    </location>
</feature>
<dbReference type="InterPro" id="IPR020846">
    <property type="entry name" value="MFS_dom"/>
</dbReference>
<dbReference type="Gene3D" id="1.20.1720.10">
    <property type="entry name" value="Multidrug resistance protein D"/>
    <property type="match status" value="1"/>
</dbReference>
<feature type="transmembrane region" description="Helical" evidence="7">
    <location>
        <begin position="389"/>
        <end position="409"/>
    </location>
</feature>
<proteinExistence type="predicted"/>
<dbReference type="Proteomes" id="UP001151088">
    <property type="component" value="Unassembled WGS sequence"/>
</dbReference>
<feature type="transmembrane region" description="Helical" evidence="7">
    <location>
        <begin position="429"/>
        <end position="450"/>
    </location>
</feature>
<dbReference type="PANTHER" id="PTHR42718">
    <property type="entry name" value="MAJOR FACILITATOR SUPERFAMILY MULTIDRUG TRANSPORTER MFSC"/>
    <property type="match status" value="1"/>
</dbReference>
<name>A0A9X2T606_9HYPH</name>
<dbReference type="SUPFAM" id="SSF103473">
    <property type="entry name" value="MFS general substrate transporter"/>
    <property type="match status" value="1"/>
</dbReference>
<dbReference type="RefSeq" id="WP_258731388.1">
    <property type="nucleotide sequence ID" value="NZ_JANTHZ010000001.1"/>
</dbReference>
<dbReference type="InterPro" id="IPR011701">
    <property type="entry name" value="MFS"/>
</dbReference>
<reference evidence="9" key="1">
    <citation type="submission" date="2022-08" db="EMBL/GenBank/DDBJ databases">
        <authorList>
            <person name="Li F."/>
        </authorList>
    </citation>
    <scope>NUCLEOTIDE SEQUENCE</scope>
    <source>
        <strain evidence="9">MQZ15Z-1</strain>
    </source>
</reference>
<dbReference type="PANTHER" id="PTHR42718:SF46">
    <property type="entry name" value="BLR6921 PROTEIN"/>
    <property type="match status" value="1"/>
</dbReference>
<dbReference type="Pfam" id="PF07690">
    <property type="entry name" value="MFS_1"/>
    <property type="match status" value="1"/>
</dbReference>
<feature type="transmembrane region" description="Helical" evidence="7">
    <location>
        <begin position="158"/>
        <end position="180"/>
    </location>
</feature>
<feature type="transmembrane region" description="Helical" evidence="7">
    <location>
        <begin position="223"/>
        <end position="242"/>
    </location>
</feature>
<evidence type="ECO:0000259" key="8">
    <source>
        <dbReference type="PROSITE" id="PS50850"/>
    </source>
</evidence>
<feature type="transmembrane region" description="Helical" evidence="7">
    <location>
        <begin position="77"/>
        <end position="96"/>
    </location>
</feature>
<dbReference type="Gene3D" id="1.20.1250.20">
    <property type="entry name" value="MFS general substrate transporter like domains"/>
    <property type="match status" value="1"/>
</dbReference>
<organism evidence="9 10">
    <name type="scientific">Ancylobacter mangrovi</name>
    <dbReference type="NCBI Taxonomy" id="2972472"/>
    <lineage>
        <taxon>Bacteria</taxon>
        <taxon>Pseudomonadati</taxon>
        <taxon>Pseudomonadota</taxon>
        <taxon>Alphaproteobacteria</taxon>
        <taxon>Hyphomicrobiales</taxon>
        <taxon>Xanthobacteraceae</taxon>
        <taxon>Ancylobacter</taxon>
    </lineage>
</organism>